<gene>
    <name evidence="2" type="ORF">U9M48_022720</name>
</gene>
<accession>A0AAQ3TNQ2</accession>
<sequence>MDDRNTVKAPKRQAAMGAGEAFGPGNHHVDRGRVAPTPPPFHTPADQSSTACRKSQARPLDLDQVFSIPFTRKWNNIDTIAMLMVWLDCYSSKVIECKFDLSQYFSSLTG</sequence>
<organism evidence="2 3">
    <name type="scientific">Paspalum notatum var. saurae</name>
    <dbReference type="NCBI Taxonomy" id="547442"/>
    <lineage>
        <taxon>Eukaryota</taxon>
        <taxon>Viridiplantae</taxon>
        <taxon>Streptophyta</taxon>
        <taxon>Embryophyta</taxon>
        <taxon>Tracheophyta</taxon>
        <taxon>Spermatophyta</taxon>
        <taxon>Magnoliopsida</taxon>
        <taxon>Liliopsida</taxon>
        <taxon>Poales</taxon>
        <taxon>Poaceae</taxon>
        <taxon>PACMAD clade</taxon>
        <taxon>Panicoideae</taxon>
        <taxon>Andropogonodae</taxon>
        <taxon>Paspaleae</taxon>
        <taxon>Paspalinae</taxon>
        <taxon>Paspalum</taxon>
    </lineage>
</organism>
<evidence type="ECO:0000313" key="2">
    <source>
        <dbReference type="EMBL" id="WVZ74552.1"/>
    </source>
</evidence>
<feature type="region of interest" description="Disordered" evidence="1">
    <location>
        <begin position="1"/>
        <end position="56"/>
    </location>
</feature>
<evidence type="ECO:0000313" key="3">
    <source>
        <dbReference type="Proteomes" id="UP001341281"/>
    </source>
</evidence>
<dbReference type="EMBL" id="CP144749">
    <property type="protein sequence ID" value="WVZ74552.1"/>
    <property type="molecule type" value="Genomic_DNA"/>
</dbReference>
<evidence type="ECO:0000256" key="1">
    <source>
        <dbReference type="SAM" id="MobiDB-lite"/>
    </source>
</evidence>
<keyword evidence="3" id="KW-1185">Reference proteome</keyword>
<dbReference type="AlphaFoldDB" id="A0AAQ3TNQ2"/>
<dbReference type="Proteomes" id="UP001341281">
    <property type="component" value="Chromosome 05"/>
</dbReference>
<protein>
    <submittedName>
        <fullName evidence="2">Uncharacterized protein</fullName>
    </submittedName>
</protein>
<name>A0AAQ3TNQ2_PASNO</name>
<proteinExistence type="predicted"/>
<reference evidence="2 3" key="1">
    <citation type="submission" date="2024-02" db="EMBL/GenBank/DDBJ databases">
        <title>High-quality chromosome-scale genome assembly of Pensacola bahiagrass (Paspalum notatum Flugge var. saurae).</title>
        <authorList>
            <person name="Vega J.M."/>
            <person name="Podio M."/>
            <person name="Orjuela J."/>
            <person name="Siena L.A."/>
            <person name="Pessino S.C."/>
            <person name="Combes M.C."/>
            <person name="Mariac C."/>
            <person name="Albertini E."/>
            <person name="Pupilli F."/>
            <person name="Ortiz J.P.A."/>
            <person name="Leblanc O."/>
        </authorList>
    </citation>
    <scope>NUCLEOTIDE SEQUENCE [LARGE SCALE GENOMIC DNA]</scope>
    <source>
        <strain evidence="2">R1</strain>
        <tissue evidence="2">Leaf</tissue>
    </source>
</reference>